<keyword evidence="2" id="KW-0812">Transmembrane</keyword>
<feature type="region of interest" description="Disordered" evidence="1">
    <location>
        <begin position="305"/>
        <end position="352"/>
    </location>
</feature>
<dbReference type="AlphaFoldDB" id="A0A0Z8T3E7"/>
<dbReference type="Pfam" id="PF17802">
    <property type="entry name" value="SpaA"/>
    <property type="match status" value="1"/>
</dbReference>
<dbReference type="EMBL" id="FIKT01000016">
    <property type="protein sequence ID" value="CYX11962.1"/>
    <property type="molecule type" value="Genomic_DNA"/>
</dbReference>
<protein>
    <submittedName>
        <fullName evidence="5">LPXTG-motif cell wall anchor domain-containing protein</fullName>
    </submittedName>
</protein>
<name>A0A0Z8T3E7_STRSU</name>
<feature type="chain" id="PRO_5007085207" evidence="3">
    <location>
        <begin position="27"/>
        <end position="497"/>
    </location>
</feature>
<dbReference type="InterPro" id="IPR041033">
    <property type="entry name" value="SpaA_PFL_dom_1"/>
</dbReference>
<dbReference type="NCBIfam" id="TIGR01167">
    <property type="entry name" value="LPXTG_anchor"/>
    <property type="match status" value="1"/>
</dbReference>
<organism evidence="5 6">
    <name type="scientific">Streptococcus suis</name>
    <dbReference type="NCBI Taxonomy" id="1307"/>
    <lineage>
        <taxon>Bacteria</taxon>
        <taxon>Bacillati</taxon>
        <taxon>Bacillota</taxon>
        <taxon>Bacilli</taxon>
        <taxon>Lactobacillales</taxon>
        <taxon>Streptococcaceae</taxon>
        <taxon>Streptococcus</taxon>
    </lineage>
</organism>
<accession>A0A0Z8T3E7</accession>
<evidence type="ECO:0000313" key="6">
    <source>
        <dbReference type="Proteomes" id="UP000071962"/>
    </source>
</evidence>
<sequence length="497" mass="53196">MNKLKSLFMTVLAVLAMVLPTPFASAQEVNTNAGGTGKITVRNASQSQTYELYKLFDATVTEDGSGISYKLPSGKTAQNFGGETWFDVDSKGNITAKPNADVTTPEFATWAKSFGTKVASSTATDNTLVFTNLTFGYYFVTSSLGAVLTVDSTTPNATVIDKNTTNPTIPDSNNGGGKKILAVDGKTATSTTTAKIGDTVPFQFKFNATNFVTANGVTKQIKSYTIADTPTALTINQDSVAVKVGTQTLVKGTDYTVAFDNTGKMTVVLKWIKDDKSTIYNSPIEVNVTYSAVVTKDAKEGQATNTATLGYNSFDPTNPTDPNHPDNPDTPDTPDTPVDPKNPEDNKTTVTTHRFTLKKTNEAKATLTGAEFKLYDAANNGTEIKVVKESDGVYRVAQADEQGVVIEAGEVVIKGLKHSTTYYLEEMKAPNGYNILTERQAIEVTKDNAAKANIVNKKGGVLPSTGAIGTTLFYLVGSILLLVALVYTISKRRMNNI</sequence>
<evidence type="ECO:0000259" key="4">
    <source>
        <dbReference type="Pfam" id="PF17802"/>
    </source>
</evidence>
<dbReference type="InterPro" id="IPR013783">
    <property type="entry name" value="Ig-like_fold"/>
</dbReference>
<proteinExistence type="predicted"/>
<feature type="domain" description="SpaA-like prealbumin fold" evidence="4">
    <location>
        <begin position="354"/>
        <end position="458"/>
    </location>
</feature>
<keyword evidence="3" id="KW-0732">Signal</keyword>
<keyword evidence="2" id="KW-1133">Transmembrane helix</keyword>
<dbReference type="Proteomes" id="UP000071962">
    <property type="component" value="Unassembled WGS sequence"/>
</dbReference>
<dbReference type="InterPro" id="IPR048052">
    <property type="entry name" value="FM1-like"/>
</dbReference>
<gene>
    <name evidence="5" type="ORF">ERS132551_01420</name>
</gene>
<evidence type="ECO:0000256" key="2">
    <source>
        <dbReference type="SAM" id="Phobius"/>
    </source>
</evidence>
<evidence type="ECO:0000313" key="5">
    <source>
        <dbReference type="EMBL" id="CYX11962.1"/>
    </source>
</evidence>
<evidence type="ECO:0000256" key="3">
    <source>
        <dbReference type="SAM" id="SignalP"/>
    </source>
</evidence>
<reference evidence="5 6" key="1">
    <citation type="submission" date="2016-02" db="EMBL/GenBank/DDBJ databases">
        <authorList>
            <consortium name="Pathogen Informatics"/>
        </authorList>
    </citation>
    <scope>NUCLEOTIDE SEQUENCE [LARGE SCALE GENOMIC DNA]</scope>
    <source>
        <strain evidence="5 6">SS1062</strain>
    </source>
</reference>
<dbReference type="RefSeq" id="WP_044761883.1">
    <property type="nucleotide sequence ID" value="NZ_CEKS01000015.1"/>
</dbReference>
<dbReference type="Gene3D" id="2.60.40.10">
    <property type="entry name" value="Immunoglobulins"/>
    <property type="match status" value="1"/>
</dbReference>
<feature type="signal peptide" evidence="3">
    <location>
        <begin position="1"/>
        <end position="26"/>
    </location>
</feature>
<keyword evidence="2" id="KW-0472">Membrane</keyword>
<feature type="transmembrane region" description="Helical" evidence="2">
    <location>
        <begin position="472"/>
        <end position="490"/>
    </location>
</feature>
<dbReference type="Gene3D" id="2.60.40.740">
    <property type="match status" value="1"/>
</dbReference>
<evidence type="ECO:0000256" key="1">
    <source>
        <dbReference type="SAM" id="MobiDB-lite"/>
    </source>
</evidence>
<dbReference type="NCBIfam" id="NF033902">
    <property type="entry name" value="iso_D2_wall_anc"/>
    <property type="match status" value="1"/>
</dbReference>